<sequence>MILTSPDTMRAFRSWLLLLCITQVAVALGMYYIVSATHVLHDPLSELFTEAVAALCAIAACIGIVGVCASSRPMLLFFYINQLWGLANVSTFAVISLSSADQSSAACRLFREGELTRAQLADRGLDCDAVQHTTRHVSYAVGVLLLLLLASCFLAKAYSEKLQDKENDEQDRALVNFVWQRRRETWAKLEKFEDLVLRQFEDLQSALRSRDADTATAAAAACPSPTAGGTAAARSVAMIIPLPSPRAPPRSRIFASDDAAIDVESVKECMGMKVSEIKAELDLRKVKWDGLFEKEELAKVLAKARREGRADPLLIDQFNTMSVEQAWEATPQTTSEPAADVDLDEATAADGTLPGGMSPDMLQAATQDPEIMALLRNPKLQDLMRKMMAAGPQAASEMLSSDAEARMLLSRFQALQVKIAQ</sequence>
<accession>A0A0M0J5R8</accession>
<keyword evidence="1" id="KW-0472">Membrane</keyword>
<gene>
    <name evidence="2" type="ORF">Ctob_000463</name>
</gene>
<comment type="caution">
    <text evidence="2">The sequence shown here is derived from an EMBL/GenBank/DDBJ whole genome shotgun (WGS) entry which is preliminary data.</text>
</comment>
<evidence type="ECO:0000256" key="1">
    <source>
        <dbReference type="SAM" id="Phobius"/>
    </source>
</evidence>
<feature type="transmembrane region" description="Helical" evidence="1">
    <location>
        <begin position="12"/>
        <end position="35"/>
    </location>
</feature>
<feature type="transmembrane region" description="Helical" evidence="1">
    <location>
        <begin position="76"/>
        <end position="95"/>
    </location>
</feature>
<protein>
    <recommendedName>
        <fullName evidence="4">STI1 domain-containing protein</fullName>
    </recommendedName>
</protein>
<keyword evidence="1" id="KW-1133">Transmembrane helix</keyword>
<organism evidence="2 3">
    <name type="scientific">Chrysochromulina tobinii</name>
    <dbReference type="NCBI Taxonomy" id="1460289"/>
    <lineage>
        <taxon>Eukaryota</taxon>
        <taxon>Haptista</taxon>
        <taxon>Haptophyta</taxon>
        <taxon>Prymnesiophyceae</taxon>
        <taxon>Prymnesiales</taxon>
        <taxon>Chrysochromulinaceae</taxon>
        <taxon>Chrysochromulina</taxon>
    </lineage>
</organism>
<dbReference type="OrthoDB" id="203674at2759"/>
<dbReference type="Proteomes" id="UP000037460">
    <property type="component" value="Unassembled WGS sequence"/>
</dbReference>
<keyword evidence="1" id="KW-0812">Transmembrane</keyword>
<evidence type="ECO:0000313" key="3">
    <source>
        <dbReference type="Proteomes" id="UP000037460"/>
    </source>
</evidence>
<dbReference type="EMBL" id="JWZX01003352">
    <property type="protein sequence ID" value="KOO21548.1"/>
    <property type="molecule type" value="Genomic_DNA"/>
</dbReference>
<keyword evidence="3" id="KW-1185">Reference proteome</keyword>
<reference evidence="3" key="1">
    <citation type="journal article" date="2015" name="PLoS Genet.">
        <title>Genome Sequence and Transcriptome Analyses of Chrysochromulina tobin: Metabolic Tools for Enhanced Algal Fitness in the Prominent Order Prymnesiales (Haptophyceae).</title>
        <authorList>
            <person name="Hovde B.T."/>
            <person name="Deodato C.R."/>
            <person name="Hunsperger H.M."/>
            <person name="Ryken S.A."/>
            <person name="Yost W."/>
            <person name="Jha R.K."/>
            <person name="Patterson J."/>
            <person name="Monnat R.J. Jr."/>
            <person name="Barlow S.B."/>
            <person name="Starkenburg S.R."/>
            <person name="Cattolico R.A."/>
        </authorList>
    </citation>
    <scope>NUCLEOTIDE SEQUENCE</scope>
    <source>
        <strain evidence="3">CCMP291</strain>
    </source>
</reference>
<evidence type="ECO:0008006" key="4">
    <source>
        <dbReference type="Google" id="ProtNLM"/>
    </source>
</evidence>
<proteinExistence type="predicted"/>
<feature type="transmembrane region" description="Helical" evidence="1">
    <location>
        <begin position="137"/>
        <end position="155"/>
    </location>
</feature>
<evidence type="ECO:0000313" key="2">
    <source>
        <dbReference type="EMBL" id="KOO21548.1"/>
    </source>
</evidence>
<dbReference type="AlphaFoldDB" id="A0A0M0J5R8"/>
<feature type="transmembrane region" description="Helical" evidence="1">
    <location>
        <begin position="47"/>
        <end position="69"/>
    </location>
</feature>
<name>A0A0M0J5R8_9EUKA</name>